<dbReference type="PANTHER" id="PTHR38340">
    <property type="entry name" value="S-LAYER PROTEIN"/>
    <property type="match status" value="1"/>
</dbReference>
<dbReference type="Pfam" id="PF00353">
    <property type="entry name" value="HemolysinCabind"/>
    <property type="match status" value="7"/>
</dbReference>
<dbReference type="PRINTS" id="PR00313">
    <property type="entry name" value="CABNDNGRPT"/>
</dbReference>
<reference evidence="5 6" key="1">
    <citation type="journal article" date="2017" name="Front. Microbiol.">
        <title>Phaeobacter piscinae sp. nov., a species of the Roseobacter group and potential aquaculture probiont.</title>
        <authorList>
            <person name="Sonnenschein E.C."/>
            <person name="Phippen C.B.W."/>
            <person name="Nielsen K.F."/>
            <person name="Mateiu R.V."/>
            <person name="Melchiorsen J."/>
            <person name="Gram L."/>
            <person name="Overmann J."/>
            <person name="Freese H.M."/>
        </authorList>
    </citation>
    <scope>NUCLEOTIDE SEQUENCE [LARGE SCALE GENOMIC DNA]</scope>
    <source>
        <strain evidence="5 6">P88</strain>
    </source>
</reference>
<evidence type="ECO:0000313" key="5">
    <source>
        <dbReference type="EMBL" id="AUQ98151.1"/>
    </source>
</evidence>
<reference evidence="5 6" key="2">
    <citation type="journal article" date="2017" name="Genome Biol. Evol.">
        <title>Trajectories and Drivers of Genome Evolution in Surface-Associated Marine Phaeobacter.</title>
        <authorList>
            <person name="Freese H.M."/>
            <person name="Sikorski J."/>
            <person name="Bunk B."/>
            <person name="Scheuner C."/>
            <person name="Meier-Kolthoff J.P."/>
            <person name="Sproer C."/>
            <person name="Gram L."/>
            <person name="Overmann J."/>
        </authorList>
    </citation>
    <scope>NUCLEOTIDE SEQUENCE [LARGE SCALE GENOMIC DNA]</scope>
    <source>
        <strain evidence="5 6">P88</strain>
    </source>
</reference>
<dbReference type="PROSITE" id="PS50817">
    <property type="entry name" value="INTEIN_N_TER"/>
    <property type="match status" value="1"/>
</dbReference>
<dbReference type="Proteomes" id="UP000236447">
    <property type="component" value="Chromosome"/>
</dbReference>
<evidence type="ECO:0000256" key="3">
    <source>
        <dbReference type="SAM" id="MobiDB-lite"/>
    </source>
</evidence>
<comment type="subcellular location">
    <subcellularLocation>
        <location evidence="1">Secreted</location>
    </subcellularLocation>
</comment>
<evidence type="ECO:0000259" key="4">
    <source>
        <dbReference type="Pfam" id="PF13403"/>
    </source>
</evidence>
<dbReference type="SUPFAM" id="SSF51294">
    <property type="entry name" value="Hedgehog/intein (Hint) domain"/>
    <property type="match status" value="1"/>
</dbReference>
<evidence type="ECO:0000256" key="1">
    <source>
        <dbReference type="ARBA" id="ARBA00004613"/>
    </source>
</evidence>
<feature type="region of interest" description="Disordered" evidence="3">
    <location>
        <begin position="236"/>
        <end position="316"/>
    </location>
</feature>
<dbReference type="SUPFAM" id="SSF51120">
    <property type="entry name" value="beta-Roll"/>
    <property type="match status" value="3"/>
</dbReference>
<dbReference type="RefSeq" id="WP_102883108.1">
    <property type="nucleotide sequence ID" value="NZ_CP010725.1"/>
</dbReference>
<keyword evidence="2" id="KW-0964">Secreted</keyword>
<dbReference type="Gene3D" id="2.150.10.10">
    <property type="entry name" value="Serralysin-like metalloprotease, C-terminal"/>
    <property type="match status" value="4"/>
</dbReference>
<dbReference type="InterPro" id="IPR028992">
    <property type="entry name" value="Hedgehog/Intein_dom"/>
</dbReference>
<name>A0A2I7K6C3_9RHOB</name>
<evidence type="ECO:0000256" key="2">
    <source>
        <dbReference type="ARBA" id="ARBA00022525"/>
    </source>
</evidence>
<dbReference type="Gene3D" id="2.170.16.10">
    <property type="entry name" value="Hedgehog/Intein (Hint) domain"/>
    <property type="match status" value="1"/>
</dbReference>
<proteinExistence type="predicted"/>
<dbReference type="EMBL" id="CP010725">
    <property type="protein sequence ID" value="AUQ98151.1"/>
    <property type="molecule type" value="Genomic_DNA"/>
</dbReference>
<dbReference type="InterPro" id="IPR011049">
    <property type="entry name" value="Serralysin-like_metalloprot_C"/>
</dbReference>
<organism evidence="5 6">
    <name type="scientific">Phaeobacter inhibens</name>
    <dbReference type="NCBI Taxonomy" id="221822"/>
    <lineage>
        <taxon>Bacteria</taxon>
        <taxon>Pseudomonadati</taxon>
        <taxon>Pseudomonadota</taxon>
        <taxon>Alphaproteobacteria</taxon>
        <taxon>Rhodobacterales</taxon>
        <taxon>Roseobacteraceae</taxon>
        <taxon>Phaeobacter</taxon>
    </lineage>
</organism>
<dbReference type="PROSITE" id="PS00330">
    <property type="entry name" value="HEMOLYSIN_CALCIUM"/>
    <property type="match status" value="7"/>
</dbReference>
<dbReference type="GO" id="GO:0005576">
    <property type="term" value="C:extracellular region"/>
    <property type="evidence" value="ECO:0007669"/>
    <property type="project" value="UniProtKB-SubCell"/>
</dbReference>
<feature type="compositionally biased region" description="Gly residues" evidence="3">
    <location>
        <begin position="280"/>
        <end position="291"/>
    </location>
</feature>
<feature type="domain" description="Hedgehog/Intein (Hint)" evidence="4">
    <location>
        <begin position="583"/>
        <end position="733"/>
    </location>
</feature>
<dbReference type="GO" id="GO:0005509">
    <property type="term" value="F:calcium ion binding"/>
    <property type="evidence" value="ECO:0007669"/>
    <property type="project" value="InterPro"/>
</dbReference>
<protein>
    <submittedName>
        <fullName evidence="5">RTX toxin</fullName>
    </submittedName>
</protein>
<dbReference type="InterPro" id="IPR050557">
    <property type="entry name" value="RTX_toxin/Mannuronan_C5-epim"/>
</dbReference>
<evidence type="ECO:0000313" key="6">
    <source>
        <dbReference type="Proteomes" id="UP000236447"/>
    </source>
</evidence>
<dbReference type="AlphaFoldDB" id="A0A2I7K6C3"/>
<dbReference type="InterPro" id="IPR036844">
    <property type="entry name" value="Hint_dom_sf"/>
</dbReference>
<dbReference type="InterPro" id="IPR018511">
    <property type="entry name" value="Hemolysin-typ_Ca-bd_CS"/>
</dbReference>
<dbReference type="GO" id="GO:0016539">
    <property type="term" value="P:intein-mediated protein splicing"/>
    <property type="evidence" value="ECO:0007669"/>
    <property type="project" value="InterPro"/>
</dbReference>
<dbReference type="InterPro" id="IPR006141">
    <property type="entry name" value="Intein_N"/>
</dbReference>
<dbReference type="Pfam" id="PF13403">
    <property type="entry name" value="Hint_2"/>
    <property type="match status" value="1"/>
</dbReference>
<gene>
    <name evidence="5" type="ORF">PhaeoP88_00755</name>
</gene>
<feature type="compositionally biased region" description="Gly residues" evidence="3">
    <location>
        <begin position="252"/>
        <end position="273"/>
    </location>
</feature>
<dbReference type="InterPro" id="IPR001343">
    <property type="entry name" value="Hemolysn_Ca-bd"/>
</dbReference>
<feature type="region of interest" description="Disordered" evidence="3">
    <location>
        <begin position="463"/>
        <end position="486"/>
    </location>
</feature>
<accession>A0A2I7K6C3</accession>
<dbReference type="PANTHER" id="PTHR38340:SF1">
    <property type="entry name" value="S-LAYER PROTEIN"/>
    <property type="match status" value="1"/>
</dbReference>
<sequence length="785" mass="81160">MATLDNAIWLTGTNGAAQNGSTTLSEGGNTTVVTGTFTPGSWDNSQSGYRVSDFGAFGVSEPITASYGFSNPVSDLRFDLQHVNSNGSSHDDKFTLRVLDASGVLIPAAEIIAGLTGVSHHLVTINADGTVSIEGEGSTAANIGVSIDGPISQLDVIFDNGSDAPISGGAGLSDFTFSIPPALDYVVEGTDAGERIDVDYLGDPEGDRVDNGDAADGSQDDVIVAGGGNDTVLAGEGDDFVEAGTGNDSVEGGAGNDTLFGGGGRDLLQGGSGNDLLQGGIDGDTLEGGAGRDTLEGGAGNDSLSSGDDNDLLLGGDGDDTITAGYGDDTLYGGDGNDRLEGLYGNDLIYAGEGDDHVFGRDQDDLIYGEGGNDTLIGSMGTDTVWGGAGNDILAGSQGNDEIHGGDGDDLAFIGVYEDSDRIFLDDGNDFLDGSSAGSSFYGEGGRGNDVMNSGVGNDTLLGGEGYDRLSGGTGGDSLDGGSEDDVIEGGGGADTLIGGTGADSLYGDDDRDLFIGGAGDVVDGGEGGDDYDRLDISELRTLGDTRVVYTSADREDGRVEVRNDQGDFVSRLTFSNIEEVIPCFTPGSLVLTPGGAVPVEALEVGDRVVTRDGGPQTLRWTARRTVTNTDLARRPQFQPILIEAGALGSDGGELVPNRDLMVSPQHRMLLTGSRAELLFGSNEVLVAAVHLLNDRNIRRARTMDVTYIHLLFDQHEIVCVDGAWSESFQPGDLTLSGMDSAQRSELCHLFPELESMGRAFPTARRSLRSHEARVLLSSGRGNIR</sequence>